<gene>
    <name evidence="2" type="ORF">PRIO_3548</name>
</gene>
<dbReference type="Proteomes" id="UP000033163">
    <property type="component" value="Chromosome I"/>
</dbReference>
<feature type="transmembrane region" description="Helical" evidence="1">
    <location>
        <begin position="303"/>
        <end position="325"/>
    </location>
</feature>
<name>A0A0E4CX38_9BACL</name>
<dbReference type="PATRIC" id="fig|1073571.4.peg.3799"/>
<evidence type="ECO:0000256" key="1">
    <source>
        <dbReference type="SAM" id="Phobius"/>
    </source>
</evidence>
<feature type="transmembrane region" description="Helical" evidence="1">
    <location>
        <begin position="9"/>
        <end position="28"/>
    </location>
</feature>
<keyword evidence="1" id="KW-0812">Transmembrane</keyword>
<keyword evidence="1" id="KW-1133">Transmembrane helix</keyword>
<feature type="transmembrane region" description="Helical" evidence="1">
    <location>
        <begin position="337"/>
        <end position="359"/>
    </location>
</feature>
<feature type="transmembrane region" description="Helical" evidence="1">
    <location>
        <begin position="169"/>
        <end position="193"/>
    </location>
</feature>
<feature type="transmembrane region" description="Helical" evidence="1">
    <location>
        <begin position="141"/>
        <end position="157"/>
    </location>
</feature>
<accession>A0A0E4CX38</accession>
<proteinExistence type="predicted"/>
<keyword evidence="1" id="KW-0472">Membrane</keyword>
<dbReference type="EMBL" id="LN831776">
    <property type="protein sequence ID" value="CQR55951.1"/>
    <property type="molecule type" value="Genomic_DNA"/>
</dbReference>
<organism evidence="2 3">
    <name type="scientific">Paenibacillus riograndensis SBR5</name>
    <dbReference type="NCBI Taxonomy" id="1073571"/>
    <lineage>
        <taxon>Bacteria</taxon>
        <taxon>Bacillati</taxon>
        <taxon>Bacillota</taxon>
        <taxon>Bacilli</taxon>
        <taxon>Bacillales</taxon>
        <taxon>Paenibacillaceae</taxon>
        <taxon>Paenibacillus</taxon>
        <taxon>Paenibacillus sonchi group</taxon>
    </lineage>
</organism>
<sequence length="483" mass="55764">MTTSKLSKWLYALLIIGTLLLMIPKFSYNDPDTFWHIEVGQYMIDHGQVLHHAIHTFYGDKLPYVPHEFGFQILVAPLYKVFGWPGVYILTAGCLFFLILGLLRLGKSSRKELGLVEDHVLLLPFVLLISCWIYYNYFKGRPQMISSFMIVWYFIYLREYQYSSKSRYAAAMLILSLAIANFHAGVWLVIAVFTGMAFLESLYNKTMTLRKTAVFVLVWLIGMLNPGGIKSLLFILTVTKKNFNLLINEWKPIQYSSLENLPIMLLLLFFACTLPYALRRNPFRYLFMLGILYLGVSNFKQNLFMWLFIPYFAAIFFEAIPTANLRIPVQVFRKGTLRLLLAAGLLLNVVFIFIFPPIIDARNYPVAEMNYILQHTPEGIRPKVLASYGSSGYVMFRGGDVLCDGRQDPFITKASLGVFDWTAFERSMYGFSEYLPEIVDYDHPDYVIVANGTSHKLFGEWVKKFGQPVYKGQYGSVFYFRMT</sequence>
<reference evidence="3" key="1">
    <citation type="submission" date="2015-03" db="EMBL/GenBank/DDBJ databases">
        <authorList>
            <person name="Wibberg D."/>
        </authorList>
    </citation>
    <scope>NUCLEOTIDE SEQUENCE [LARGE SCALE GENOMIC DNA]</scope>
</reference>
<evidence type="ECO:0000313" key="3">
    <source>
        <dbReference type="Proteomes" id="UP000033163"/>
    </source>
</evidence>
<feature type="transmembrane region" description="Helical" evidence="1">
    <location>
        <begin position="260"/>
        <end position="278"/>
    </location>
</feature>
<feature type="transmembrane region" description="Helical" evidence="1">
    <location>
        <begin position="213"/>
        <end position="239"/>
    </location>
</feature>
<dbReference type="KEGG" id="pri:PRIO_3548"/>
<evidence type="ECO:0000313" key="2">
    <source>
        <dbReference type="EMBL" id="CQR55951.1"/>
    </source>
</evidence>
<protein>
    <submittedName>
        <fullName evidence="2">Putative membrane protein</fullName>
    </submittedName>
</protein>
<feature type="transmembrane region" description="Helical" evidence="1">
    <location>
        <begin position="82"/>
        <end position="103"/>
    </location>
</feature>
<dbReference type="RefSeq" id="WP_046503801.1">
    <property type="nucleotide sequence ID" value="NZ_LN831776.1"/>
</dbReference>
<dbReference type="STRING" id="483937.AMQ84_04425"/>
<dbReference type="AlphaFoldDB" id="A0A0E4CX38"/>
<feature type="transmembrane region" description="Helical" evidence="1">
    <location>
        <begin position="115"/>
        <end position="135"/>
    </location>
</feature>
<dbReference type="HOGENOM" id="CLU_551901_0_0_9"/>